<evidence type="ECO:0000259" key="2">
    <source>
        <dbReference type="Pfam" id="PF08241"/>
    </source>
</evidence>
<dbReference type="Pfam" id="PF08241">
    <property type="entry name" value="Methyltransf_11"/>
    <property type="match status" value="1"/>
</dbReference>
<dbReference type="GO" id="GO:0032259">
    <property type="term" value="P:methylation"/>
    <property type="evidence" value="ECO:0007669"/>
    <property type="project" value="UniProtKB-KW"/>
</dbReference>
<dbReference type="Proteomes" id="UP000031623">
    <property type="component" value="Chromosome"/>
</dbReference>
<dbReference type="Gene3D" id="3.40.50.150">
    <property type="entry name" value="Vaccinia Virus protein VP39"/>
    <property type="match status" value="1"/>
</dbReference>
<reference evidence="3" key="1">
    <citation type="journal article" date="2014" name="ISME J.">
        <title>Ecophysiology of Thioploca ingrica as revealed by the complete genome sequence supplemented with proteomic evidence.</title>
        <authorList>
            <person name="Kojima H."/>
            <person name="Ogura Y."/>
            <person name="Yamamoto N."/>
            <person name="Togashi T."/>
            <person name="Mori H."/>
            <person name="Watanabe T."/>
            <person name="Nemoto F."/>
            <person name="Kurokawa K."/>
            <person name="Hayashi T."/>
            <person name="Fukui M."/>
        </authorList>
    </citation>
    <scope>NUCLEOTIDE SEQUENCE [LARGE SCALE GENOMIC DNA]</scope>
</reference>
<dbReference type="AlphaFoldDB" id="A0A090AMK2"/>
<dbReference type="STRING" id="40754.THII_2203"/>
<dbReference type="OrthoDB" id="9782855at2"/>
<name>A0A090AMK2_9GAMM</name>
<gene>
    <name evidence="3" type="ORF">THII_2203</name>
</gene>
<organism evidence="3 4">
    <name type="scientific">Thioploca ingrica</name>
    <dbReference type="NCBI Taxonomy" id="40754"/>
    <lineage>
        <taxon>Bacteria</taxon>
        <taxon>Pseudomonadati</taxon>
        <taxon>Pseudomonadota</taxon>
        <taxon>Gammaproteobacteria</taxon>
        <taxon>Thiotrichales</taxon>
        <taxon>Thiotrichaceae</taxon>
        <taxon>Thioploca</taxon>
    </lineage>
</organism>
<sequence length="263" mass="29768">MNSIKLEQIAKMYDTSIERGDEVILQGHFHVGYWDETNPNASFAEAAERFTQIMIDKVDIQAGERFCDLGCGIGVPSMQLAQAKGCFIDGITISQSQQKRAQQLAAEAGLSDQTHFIVGNALEMPCEDASYHGGWFFESIYHMDHRKALQEASRILKPGATLLIAEFSTRPTTTEEFIAVSKEYFHCFFINEEDYPELLDTVGFDLIEIDDVTEFVMTPLIPKLKSDSEYIQPIKSDNKSDSRNNLRNMSENLKYIIVTAQKR</sequence>
<dbReference type="PANTHER" id="PTHR44068:SF11">
    <property type="entry name" value="GERANYL DIPHOSPHATE 2-C-METHYLTRANSFERASE"/>
    <property type="match status" value="1"/>
</dbReference>
<keyword evidence="4" id="KW-1185">Reference proteome</keyword>
<feature type="domain" description="Methyltransferase type 11" evidence="2">
    <location>
        <begin position="68"/>
        <end position="164"/>
    </location>
</feature>
<evidence type="ECO:0000313" key="4">
    <source>
        <dbReference type="Proteomes" id="UP000031623"/>
    </source>
</evidence>
<dbReference type="InterPro" id="IPR029063">
    <property type="entry name" value="SAM-dependent_MTases_sf"/>
</dbReference>
<accession>A0A090AMK2</accession>
<dbReference type="InterPro" id="IPR050447">
    <property type="entry name" value="Erg6_SMT_methyltransf"/>
</dbReference>
<protein>
    <submittedName>
        <fullName evidence="3">O-methyltransferase</fullName>
    </submittedName>
</protein>
<evidence type="ECO:0000256" key="1">
    <source>
        <dbReference type="ARBA" id="ARBA00022679"/>
    </source>
</evidence>
<dbReference type="GO" id="GO:0008757">
    <property type="term" value="F:S-adenosylmethionine-dependent methyltransferase activity"/>
    <property type="evidence" value="ECO:0007669"/>
    <property type="project" value="InterPro"/>
</dbReference>
<evidence type="ECO:0000313" key="3">
    <source>
        <dbReference type="EMBL" id="BAP56500.1"/>
    </source>
</evidence>
<dbReference type="PANTHER" id="PTHR44068">
    <property type="entry name" value="ZGC:194242"/>
    <property type="match status" value="1"/>
</dbReference>
<proteinExistence type="predicted"/>
<dbReference type="KEGG" id="tig:THII_2203"/>
<keyword evidence="3" id="KW-0489">Methyltransferase</keyword>
<dbReference type="SUPFAM" id="SSF53335">
    <property type="entry name" value="S-adenosyl-L-methionine-dependent methyltransferases"/>
    <property type="match status" value="1"/>
</dbReference>
<dbReference type="InterPro" id="IPR013216">
    <property type="entry name" value="Methyltransf_11"/>
</dbReference>
<dbReference type="HOGENOM" id="CLU_039068_6_0_6"/>
<dbReference type="CDD" id="cd02440">
    <property type="entry name" value="AdoMet_MTases"/>
    <property type="match status" value="1"/>
</dbReference>
<dbReference type="EMBL" id="AP014633">
    <property type="protein sequence ID" value="BAP56500.1"/>
    <property type="molecule type" value="Genomic_DNA"/>
</dbReference>
<keyword evidence="1 3" id="KW-0808">Transferase</keyword>